<dbReference type="SMART" id="SM00342">
    <property type="entry name" value="HTH_ARAC"/>
    <property type="match status" value="1"/>
</dbReference>
<keyword evidence="6" id="KW-1185">Reference proteome</keyword>
<reference evidence="5 6" key="1">
    <citation type="submission" date="2016-10" db="EMBL/GenBank/DDBJ databases">
        <authorList>
            <person name="de Groot N.N."/>
        </authorList>
    </citation>
    <scope>NUCLEOTIDE SEQUENCE [LARGE SCALE GENOMIC DNA]</scope>
    <source>
        <strain evidence="5 6">RK1</strain>
    </source>
</reference>
<keyword evidence="1" id="KW-0805">Transcription regulation</keyword>
<dbReference type="OrthoDB" id="2585681at2"/>
<dbReference type="EMBL" id="FOQO01000016">
    <property type="protein sequence ID" value="SFJ93625.1"/>
    <property type="molecule type" value="Genomic_DNA"/>
</dbReference>
<keyword evidence="3" id="KW-0804">Transcription</keyword>
<dbReference type="GO" id="GO:0003700">
    <property type="term" value="F:DNA-binding transcription factor activity"/>
    <property type="evidence" value="ECO:0007669"/>
    <property type="project" value="InterPro"/>
</dbReference>
<organism evidence="5 6">
    <name type="scientific">Parapedobacter indicus</name>
    <dbReference type="NCBI Taxonomy" id="1477437"/>
    <lineage>
        <taxon>Bacteria</taxon>
        <taxon>Pseudomonadati</taxon>
        <taxon>Bacteroidota</taxon>
        <taxon>Sphingobacteriia</taxon>
        <taxon>Sphingobacteriales</taxon>
        <taxon>Sphingobacteriaceae</taxon>
        <taxon>Parapedobacter</taxon>
    </lineage>
</organism>
<dbReference type="Gene3D" id="1.10.10.60">
    <property type="entry name" value="Homeodomain-like"/>
    <property type="match status" value="1"/>
</dbReference>
<dbReference type="Pfam" id="PF12833">
    <property type="entry name" value="HTH_18"/>
    <property type="match status" value="1"/>
</dbReference>
<accession>A0A1I3VEC6</accession>
<evidence type="ECO:0000313" key="5">
    <source>
        <dbReference type="EMBL" id="SFJ93625.1"/>
    </source>
</evidence>
<dbReference type="InterPro" id="IPR020449">
    <property type="entry name" value="Tscrpt_reg_AraC-type_HTH"/>
</dbReference>
<keyword evidence="2" id="KW-0238">DNA-binding</keyword>
<evidence type="ECO:0000313" key="6">
    <source>
        <dbReference type="Proteomes" id="UP000198670"/>
    </source>
</evidence>
<evidence type="ECO:0000256" key="1">
    <source>
        <dbReference type="ARBA" id="ARBA00023015"/>
    </source>
</evidence>
<feature type="domain" description="HTH araC/xylS-type" evidence="4">
    <location>
        <begin position="175"/>
        <end position="273"/>
    </location>
</feature>
<dbReference type="PANTHER" id="PTHR43280:SF32">
    <property type="entry name" value="TRANSCRIPTIONAL REGULATORY PROTEIN"/>
    <property type="match status" value="1"/>
</dbReference>
<dbReference type="PANTHER" id="PTHR43280">
    <property type="entry name" value="ARAC-FAMILY TRANSCRIPTIONAL REGULATOR"/>
    <property type="match status" value="1"/>
</dbReference>
<sequence>MIYQGQQNEYFELEYIDANNFRSFRPIVSGALQLLWFQSDGNKLIIDGIQHTFDNNQIVSLSQYHQVEYKQINAMKMLRFNSEFYCIINHDSEVGCKGVLYYTPAKIPVVTVDKSQFAVMNDAWNLTDTELEMKDELQLEMLQIVLKRILILCTRLYKMQGTLSFIDDSQHNLIREFNFLVEQNFKEQHNVSYYAGLLHKSPKTITNTFKKIDEKSPLQLIHERILLEAKNLLHYTKQDISEIAYELGFENVQVFSRFFKRLAGISPTEFRLG</sequence>
<dbReference type="SUPFAM" id="SSF46689">
    <property type="entry name" value="Homeodomain-like"/>
    <property type="match status" value="1"/>
</dbReference>
<dbReference type="AlphaFoldDB" id="A0A1I3VEC6"/>
<dbReference type="Proteomes" id="UP000198670">
    <property type="component" value="Unassembled WGS sequence"/>
</dbReference>
<dbReference type="PRINTS" id="PR00032">
    <property type="entry name" value="HTHARAC"/>
</dbReference>
<dbReference type="STRING" id="1477437.SAMN05444682_11681"/>
<evidence type="ECO:0000256" key="3">
    <source>
        <dbReference type="ARBA" id="ARBA00023163"/>
    </source>
</evidence>
<proteinExistence type="predicted"/>
<dbReference type="InterPro" id="IPR018060">
    <property type="entry name" value="HTH_AraC"/>
</dbReference>
<dbReference type="GO" id="GO:0043565">
    <property type="term" value="F:sequence-specific DNA binding"/>
    <property type="evidence" value="ECO:0007669"/>
    <property type="project" value="InterPro"/>
</dbReference>
<dbReference type="InterPro" id="IPR009057">
    <property type="entry name" value="Homeodomain-like_sf"/>
</dbReference>
<gene>
    <name evidence="5" type="ORF">SAMN05444682_11681</name>
</gene>
<evidence type="ECO:0000256" key="2">
    <source>
        <dbReference type="ARBA" id="ARBA00023125"/>
    </source>
</evidence>
<evidence type="ECO:0000259" key="4">
    <source>
        <dbReference type="PROSITE" id="PS01124"/>
    </source>
</evidence>
<protein>
    <submittedName>
        <fullName evidence="5">Transcriptional regulator, AraC family</fullName>
    </submittedName>
</protein>
<dbReference type="PROSITE" id="PS01124">
    <property type="entry name" value="HTH_ARAC_FAMILY_2"/>
    <property type="match status" value="1"/>
</dbReference>
<name>A0A1I3VEC6_9SPHI</name>